<dbReference type="SUPFAM" id="SSF50998">
    <property type="entry name" value="Quinoprotein alcohol dehydrogenase-like"/>
    <property type="match status" value="1"/>
</dbReference>
<dbReference type="RefSeq" id="WP_215338541.1">
    <property type="nucleotide sequence ID" value="NZ_JAGSGD010000001.1"/>
</dbReference>
<dbReference type="AlphaFoldDB" id="A0A941D1N8"/>
<evidence type="ECO:0000256" key="2">
    <source>
        <dbReference type="ARBA" id="ARBA00008156"/>
    </source>
</evidence>
<dbReference type="SMART" id="SM00564">
    <property type="entry name" value="PQQ"/>
    <property type="match status" value="5"/>
</dbReference>
<evidence type="ECO:0000256" key="4">
    <source>
        <dbReference type="SAM" id="SignalP"/>
    </source>
</evidence>
<keyword evidence="7" id="KW-1185">Reference proteome</keyword>
<dbReference type="EMBL" id="JAGSGD010000001">
    <property type="protein sequence ID" value="MBR7618668.1"/>
    <property type="molecule type" value="Genomic_DNA"/>
</dbReference>
<evidence type="ECO:0000313" key="6">
    <source>
        <dbReference type="EMBL" id="MBR7618668.1"/>
    </source>
</evidence>
<gene>
    <name evidence="6" type="ORF">JKL49_04640</name>
</gene>
<keyword evidence="3" id="KW-0560">Oxidoreductase</keyword>
<dbReference type="InterPro" id="IPR002372">
    <property type="entry name" value="PQQ_rpt_dom"/>
</dbReference>
<comment type="caution">
    <text evidence="6">The sequence shown here is derived from an EMBL/GenBank/DDBJ whole genome shotgun (WGS) entry which is preliminary data.</text>
</comment>
<dbReference type="Proteomes" id="UP000622580">
    <property type="component" value="Unassembled WGS sequence"/>
</dbReference>
<feature type="domain" description="Pyrrolo-quinoline quinone repeat" evidence="5">
    <location>
        <begin position="31"/>
        <end position="659"/>
    </location>
</feature>
<keyword evidence="4" id="KW-0732">Signal</keyword>
<feature type="chain" id="PRO_5037068705" evidence="4">
    <location>
        <begin position="23"/>
        <end position="683"/>
    </location>
</feature>
<dbReference type="GO" id="GO:0016491">
    <property type="term" value="F:oxidoreductase activity"/>
    <property type="evidence" value="ECO:0007669"/>
    <property type="project" value="UniProtKB-KW"/>
</dbReference>
<sequence>MGPLRILGGALAALALTAAAQAQTPAKDVEWPSYTADLAGSRYRPLDQINASNFKDLEVAWRFKTDAIGNRPEFKLEGTPLMVGGVVYATAGSRRGVVALDAATGELLWMHSEHEGARAGASPRQLSGRGLSYWSHGDQQRVLYVTTGYRLISLDAKTGQPVEGFGTAGVVDLKQDFDQEIWPDLVNGEAGYHAAPVIAGDTIIIGTAFREGFTPARKANTKGYVRAYDVRTGKRLWTFHTIPKKGEFGYDTWLNGSAETTGNTAVWTQITVDEGLNTAYLAVESPTSDFYGGHRHGNGLYGNSLVAVDLTTGQRKWHFQVIHHEIWDYDNSSAPLLMDIKVKGKAIKAVALPSKQGFLYVFDRVTGKPVWPMPETKVPAGDVPGEWYAPTQPIPSKPVAYARNGVAESDLIDFTPALHAKALALAKNYKLGPVYTPPVVSQQPGPLGLLSYSAQGGTNWPGGSFDPETHTAYIYACNACLGAYGLQPAPEGMSDLSWVVGVAGLPVVMIKGPGDGVGADAPPPPKTPPSANAGTGRLTVDGLPLLKPPYSTISAINLDSGDIIWQIPAGETPDFIRNNPALKGLNIPRTGQSGYQIGTLVTKSLVIAGDGLVTTTADHPRGAMLRAYDKANGKEVGAVWMPAPQSGSPMTYSLNGKQYLIVAVSGGAYSGEYIAYTLPSADN</sequence>
<evidence type="ECO:0000313" key="7">
    <source>
        <dbReference type="Proteomes" id="UP000622580"/>
    </source>
</evidence>
<dbReference type="Pfam" id="PF01011">
    <property type="entry name" value="PQQ"/>
    <property type="match status" value="1"/>
</dbReference>
<protein>
    <submittedName>
        <fullName evidence="6">PQQ-binding-like beta-propeller repeat protein</fullName>
    </submittedName>
</protein>
<reference evidence="6" key="1">
    <citation type="submission" date="2021-04" db="EMBL/GenBank/DDBJ databases">
        <title>Draft genome assembly of strain Phenylobacterium sp. 20VBR1 using MiniION and Illumina platforms.</title>
        <authorList>
            <person name="Thomas F.A."/>
            <person name="Krishnan K.P."/>
            <person name="Sinha R.K."/>
        </authorList>
    </citation>
    <scope>NUCLEOTIDE SEQUENCE</scope>
    <source>
        <strain evidence="6">20VBR1</strain>
    </source>
</reference>
<proteinExistence type="inferred from homology"/>
<dbReference type="PANTHER" id="PTHR32303">
    <property type="entry name" value="QUINOPROTEIN ALCOHOL DEHYDROGENASE (CYTOCHROME C)"/>
    <property type="match status" value="1"/>
</dbReference>
<dbReference type="InterPro" id="IPR018391">
    <property type="entry name" value="PQQ_b-propeller_rpt"/>
</dbReference>
<dbReference type="PANTHER" id="PTHR32303:SF4">
    <property type="entry name" value="QUINOPROTEIN GLUCOSE DEHYDROGENASE"/>
    <property type="match status" value="1"/>
</dbReference>
<name>A0A941D1N8_9CAUL</name>
<comment type="cofactor">
    <cofactor evidence="1">
        <name>pyrroloquinoline quinone</name>
        <dbReference type="ChEBI" id="CHEBI:58442"/>
    </cofactor>
</comment>
<dbReference type="InterPro" id="IPR011047">
    <property type="entry name" value="Quinoprotein_ADH-like_sf"/>
</dbReference>
<accession>A0A941D1N8</accession>
<feature type="signal peptide" evidence="4">
    <location>
        <begin position="1"/>
        <end position="22"/>
    </location>
</feature>
<comment type="similarity">
    <text evidence="2">Belongs to the bacterial PQQ dehydrogenase family.</text>
</comment>
<evidence type="ECO:0000256" key="1">
    <source>
        <dbReference type="ARBA" id="ARBA00001931"/>
    </source>
</evidence>
<dbReference type="Gene3D" id="2.140.10.10">
    <property type="entry name" value="Quinoprotein alcohol dehydrogenase-like superfamily"/>
    <property type="match status" value="2"/>
</dbReference>
<evidence type="ECO:0000259" key="5">
    <source>
        <dbReference type="Pfam" id="PF01011"/>
    </source>
</evidence>
<evidence type="ECO:0000256" key="3">
    <source>
        <dbReference type="ARBA" id="ARBA00023002"/>
    </source>
</evidence>
<organism evidence="6 7">
    <name type="scientific">Phenylobacterium glaciei</name>
    <dbReference type="NCBI Taxonomy" id="2803784"/>
    <lineage>
        <taxon>Bacteria</taxon>
        <taxon>Pseudomonadati</taxon>
        <taxon>Pseudomonadota</taxon>
        <taxon>Alphaproteobacteria</taxon>
        <taxon>Caulobacterales</taxon>
        <taxon>Caulobacteraceae</taxon>
        <taxon>Phenylobacterium</taxon>
    </lineage>
</organism>